<proteinExistence type="predicted"/>
<dbReference type="AlphaFoldDB" id="A0A2P2KZ39"/>
<sequence length="44" mass="4998">MMVGMVIFCSLLDCCKPHLTDCLNMMIFGFHDLFSILAPAFTRN</sequence>
<name>A0A2P2KZ39_RHIMU</name>
<dbReference type="EMBL" id="GGEC01030499">
    <property type="protein sequence ID" value="MBX10983.1"/>
    <property type="molecule type" value="Transcribed_RNA"/>
</dbReference>
<evidence type="ECO:0000313" key="1">
    <source>
        <dbReference type="EMBL" id="MBX10983.1"/>
    </source>
</evidence>
<reference evidence="1" key="1">
    <citation type="submission" date="2018-02" db="EMBL/GenBank/DDBJ databases">
        <title>Rhizophora mucronata_Transcriptome.</title>
        <authorList>
            <person name="Meera S.P."/>
            <person name="Sreeshan A."/>
            <person name="Augustine A."/>
        </authorList>
    </citation>
    <scope>NUCLEOTIDE SEQUENCE</scope>
    <source>
        <tissue evidence="1">Leaf</tissue>
    </source>
</reference>
<accession>A0A2P2KZ39</accession>
<organism evidence="1">
    <name type="scientific">Rhizophora mucronata</name>
    <name type="common">Asiatic mangrove</name>
    <dbReference type="NCBI Taxonomy" id="61149"/>
    <lineage>
        <taxon>Eukaryota</taxon>
        <taxon>Viridiplantae</taxon>
        <taxon>Streptophyta</taxon>
        <taxon>Embryophyta</taxon>
        <taxon>Tracheophyta</taxon>
        <taxon>Spermatophyta</taxon>
        <taxon>Magnoliopsida</taxon>
        <taxon>eudicotyledons</taxon>
        <taxon>Gunneridae</taxon>
        <taxon>Pentapetalae</taxon>
        <taxon>rosids</taxon>
        <taxon>fabids</taxon>
        <taxon>Malpighiales</taxon>
        <taxon>Rhizophoraceae</taxon>
        <taxon>Rhizophora</taxon>
    </lineage>
</organism>
<protein>
    <submittedName>
        <fullName evidence="1">Uncharacterized protein</fullName>
    </submittedName>
</protein>